<feature type="compositionally biased region" description="Polar residues" evidence="1">
    <location>
        <begin position="69"/>
        <end position="79"/>
    </location>
</feature>
<evidence type="ECO:0000256" key="1">
    <source>
        <dbReference type="SAM" id="MobiDB-lite"/>
    </source>
</evidence>
<dbReference type="EMBL" id="KN834801">
    <property type="protein sequence ID" value="KIK56023.1"/>
    <property type="molecule type" value="Genomic_DNA"/>
</dbReference>
<feature type="region of interest" description="Disordered" evidence="1">
    <location>
        <begin position="229"/>
        <end position="265"/>
    </location>
</feature>
<dbReference type="Proteomes" id="UP000053593">
    <property type="component" value="Unassembled WGS sequence"/>
</dbReference>
<dbReference type="AlphaFoldDB" id="A0A0D0CLM1"/>
<feature type="region of interest" description="Disordered" evidence="1">
    <location>
        <begin position="51"/>
        <end position="79"/>
    </location>
</feature>
<proteinExistence type="predicted"/>
<organism evidence="2 3">
    <name type="scientific">Collybiopsis luxurians FD-317 M1</name>
    <dbReference type="NCBI Taxonomy" id="944289"/>
    <lineage>
        <taxon>Eukaryota</taxon>
        <taxon>Fungi</taxon>
        <taxon>Dikarya</taxon>
        <taxon>Basidiomycota</taxon>
        <taxon>Agaricomycotina</taxon>
        <taxon>Agaricomycetes</taxon>
        <taxon>Agaricomycetidae</taxon>
        <taxon>Agaricales</taxon>
        <taxon>Marasmiineae</taxon>
        <taxon>Omphalotaceae</taxon>
        <taxon>Collybiopsis</taxon>
        <taxon>Collybiopsis luxurians</taxon>
    </lineage>
</organism>
<gene>
    <name evidence="2" type="ORF">GYMLUDRAFT_62289</name>
</gene>
<feature type="compositionally biased region" description="Basic and acidic residues" evidence="1">
    <location>
        <begin position="1"/>
        <end position="11"/>
    </location>
</feature>
<keyword evidence="3" id="KW-1185">Reference proteome</keyword>
<name>A0A0D0CLM1_9AGAR</name>
<dbReference type="HOGENOM" id="CLU_1049929_0_0_1"/>
<accession>A0A0D0CLM1</accession>
<sequence>MDPSAEEHGSADEGSPFDNNHQWYQKHSFDFYLYKEDNEGFVQKVFRSPDTLDERGRPRKRGILKADNVPSSAPSFTPLATTPRIKKASTPVSFDVPVETAPKYLHKAKVKFGNQEYGPTALLSHHFGSRGSEGNDYWYYHQSFQDLDSPLPVQSPRPEGTIFVHRNLTDSQFQLWLWGKKDGALMWQPLDLSTQQILHPKIPLRALKLTQGEPRWLLLTTLETYASCSRSRSMGPDSRCSGTLGKDGTGKSTMNSKIGDEEIVN</sequence>
<dbReference type="OrthoDB" id="2818100at2759"/>
<protein>
    <submittedName>
        <fullName evidence="2">Uncharacterized protein</fullName>
    </submittedName>
</protein>
<evidence type="ECO:0000313" key="2">
    <source>
        <dbReference type="EMBL" id="KIK56023.1"/>
    </source>
</evidence>
<reference evidence="2 3" key="1">
    <citation type="submission" date="2014-04" db="EMBL/GenBank/DDBJ databases">
        <title>Evolutionary Origins and Diversification of the Mycorrhizal Mutualists.</title>
        <authorList>
            <consortium name="DOE Joint Genome Institute"/>
            <consortium name="Mycorrhizal Genomics Consortium"/>
            <person name="Kohler A."/>
            <person name="Kuo A."/>
            <person name="Nagy L.G."/>
            <person name="Floudas D."/>
            <person name="Copeland A."/>
            <person name="Barry K.W."/>
            <person name="Cichocki N."/>
            <person name="Veneault-Fourrey C."/>
            <person name="LaButti K."/>
            <person name="Lindquist E.A."/>
            <person name="Lipzen A."/>
            <person name="Lundell T."/>
            <person name="Morin E."/>
            <person name="Murat C."/>
            <person name="Riley R."/>
            <person name="Ohm R."/>
            <person name="Sun H."/>
            <person name="Tunlid A."/>
            <person name="Henrissat B."/>
            <person name="Grigoriev I.V."/>
            <person name="Hibbett D.S."/>
            <person name="Martin F."/>
        </authorList>
    </citation>
    <scope>NUCLEOTIDE SEQUENCE [LARGE SCALE GENOMIC DNA]</scope>
    <source>
        <strain evidence="2 3">FD-317 M1</strain>
    </source>
</reference>
<feature type="region of interest" description="Disordered" evidence="1">
    <location>
        <begin position="1"/>
        <end position="21"/>
    </location>
</feature>
<evidence type="ECO:0000313" key="3">
    <source>
        <dbReference type="Proteomes" id="UP000053593"/>
    </source>
</evidence>